<keyword evidence="9" id="KW-1185">Reference proteome</keyword>
<reference evidence="8" key="2">
    <citation type="submission" date="2020-09" db="EMBL/GenBank/DDBJ databases">
        <authorList>
            <person name="Sun Q."/>
            <person name="Zhou Y."/>
        </authorList>
    </citation>
    <scope>NUCLEOTIDE SEQUENCE</scope>
    <source>
        <strain evidence="8">CGMCC 4.7201</strain>
    </source>
</reference>
<keyword evidence="4" id="KW-0804">Transcription</keyword>
<dbReference type="Pfam" id="PF04542">
    <property type="entry name" value="Sigma70_r2"/>
    <property type="match status" value="1"/>
</dbReference>
<dbReference type="InterPro" id="IPR013249">
    <property type="entry name" value="RNA_pol_sigma70_r4_t2"/>
</dbReference>
<comment type="caution">
    <text evidence="8">The sequence shown here is derived from an EMBL/GenBank/DDBJ whole genome shotgun (WGS) entry which is preliminary data.</text>
</comment>
<dbReference type="Pfam" id="PF08281">
    <property type="entry name" value="Sigma70_r4_2"/>
    <property type="match status" value="1"/>
</dbReference>
<accession>A0A918DWF3</accession>
<feature type="compositionally biased region" description="Low complexity" evidence="5">
    <location>
        <begin position="194"/>
        <end position="203"/>
    </location>
</feature>
<dbReference type="PANTHER" id="PTHR43133:SF66">
    <property type="entry name" value="ECF RNA POLYMERASE SIGMA FACTOR SIGK"/>
    <property type="match status" value="1"/>
</dbReference>
<organism evidence="8 9">
    <name type="scientific">Wenjunlia tyrosinilytica</name>
    <dbReference type="NCBI Taxonomy" id="1544741"/>
    <lineage>
        <taxon>Bacteria</taxon>
        <taxon>Bacillati</taxon>
        <taxon>Actinomycetota</taxon>
        <taxon>Actinomycetes</taxon>
        <taxon>Kitasatosporales</taxon>
        <taxon>Streptomycetaceae</taxon>
        <taxon>Wenjunlia</taxon>
    </lineage>
</organism>
<sequence>MSWVYETRAGTVGDDDDLAAAVHAAREGDEDGFRVVYRALQPGILRYLRTLVGEEAEDVASDSWVQIVRGMGSFSGGADDFRAWTTTIARNRAIDHLRKVQRRPVADTRVEDLVGTRAAVENTAEAVLESIGTDEAVALLARLPRDQAEALVLRIVLDLDVETTARILGKRTGAVRSAAHRGLRRLAKLLGAPSASGASASGAKGTGASGSGANSSGSAAGGRRGAGSPAVEGNSGSPAEDVTGTGSRTLNDLR</sequence>
<keyword evidence="2" id="KW-0805">Transcription regulation</keyword>
<dbReference type="Proteomes" id="UP000641932">
    <property type="component" value="Unassembled WGS sequence"/>
</dbReference>
<dbReference type="InterPro" id="IPR036388">
    <property type="entry name" value="WH-like_DNA-bd_sf"/>
</dbReference>
<comment type="similarity">
    <text evidence="1">Belongs to the sigma-70 factor family. ECF subfamily.</text>
</comment>
<dbReference type="SUPFAM" id="SSF88946">
    <property type="entry name" value="Sigma2 domain of RNA polymerase sigma factors"/>
    <property type="match status" value="1"/>
</dbReference>
<evidence type="ECO:0000259" key="6">
    <source>
        <dbReference type="Pfam" id="PF04542"/>
    </source>
</evidence>
<dbReference type="InterPro" id="IPR039425">
    <property type="entry name" value="RNA_pol_sigma-70-like"/>
</dbReference>
<evidence type="ECO:0000313" key="9">
    <source>
        <dbReference type="Proteomes" id="UP000641932"/>
    </source>
</evidence>
<feature type="domain" description="RNA polymerase sigma factor 70 region 4 type 2" evidence="7">
    <location>
        <begin position="137"/>
        <end position="186"/>
    </location>
</feature>
<evidence type="ECO:0000256" key="5">
    <source>
        <dbReference type="SAM" id="MobiDB-lite"/>
    </source>
</evidence>
<gene>
    <name evidence="8" type="ORF">GCM10012280_23140</name>
</gene>
<dbReference type="AlphaFoldDB" id="A0A918DWF3"/>
<keyword evidence="3" id="KW-0731">Sigma factor</keyword>
<dbReference type="NCBIfam" id="TIGR02937">
    <property type="entry name" value="sigma70-ECF"/>
    <property type="match status" value="1"/>
</dbReference>
<feature type="domain" description="RNA polymerase sigma-70 region 2" evidence="6">
    <location>
        <begin position="37"/>
        <end position="102"/>
    </location>
</feature>
<dbReference type="InterPro" id="IPR014284">
    <property type="entry name" value="RNA_pol_sigma-70_dom"/>
</dbReference>
<evidence type="ECO:0000256" key="1">
    <source>
        <dbReference type="ARBA" id="ARBA00010641"/>
    </source>
</evidence>
<dbReference type="PANTHER" id="PTHR43133">
    <property type="entry name" value="RNA POLYMERASE ECF-TYPE SIGMA FACTO"/>
    <property type="match status" value="1"/>
</dbReference>
<evidence type="ECO:0000259" key="7">
    <source>
        <dbReference type="Pfam" id="PF08281"/>
    </source>
</evidence>
<dbReference type="GO" id="GO:0016987">
    <property type="term" value="F:sigma factor activity"/>
    <property type="evidence" value="ECO:0007669"/>
    <property type="project" value="UniProtKB-KW"/>
</dbReference>
<dbReference type="InterPro" id="IPR013325">
    <property type="entry name" value="RNA_pol_sigma_r2"/>
</dbReference>
<evidence type="ECO:0000313" key="8">
    <source>
        <dbReference type="EMBL" id="GGO86609.1"/>
    </source>
</evidence>
<feature type="region of interest" description="Disordered" evidence="5">
    <location>
        <begin position="194"/>
        <end position="254"/>
    </location>
</feature>
<dbReference type="InterPro" id="IPR013324">
    <property type="entry name" value="RNA_pol_sigma_r3/r4-like"/>
</dbReference>
<evidence type="ECO:0000256" key="2">
    <source>
        <dbReference type="ARBA" id="ARBA00023015"/>
    </source>
</evidence>
<evidence type="ECO:0000256" key="4">
    <source>
        <dbReference type="ARBA" id="ARBA00023163"/>
    </source>
</evidence>
<dbReference type="SUPFAM" id="SSF88659">
    <property type="entry name" value="Sigma3 and sigma4 domains of RNA polymerase sigma factors"/>
    <property type="match status" value="1"/>
</dbReference>
<dbReference type="Gene3D" id="1.10.1740.10">
    <property type="match status" value="1"/>
</dbReference>
<dbReference type="GO" id="GO:0006352">
    <property type="term" value="P:DNA-templated transcription initiation"/>
    <property type="evidence" value="ECO:0007669"/>
    <property type="project" value="InterPro"/>
</dbReference>
<evidence type="ECO:0000256" key="3">
    <source>
        <dbReference type="ARBA" id="ARBA00023082"/>
    </source>
</evidence>
<feature type="compositionally biased region" description="Polar residues" evidence="5">
    <location>
        <begin position="244"/>
        <end position="254"/>
    </location>
</feature>
<name>A0A918DWF3_9ACTN</name>
<protein>
    <submittedName>
        <fullName evidence="8">Uncharacterized protein</fullName>
    </submittedName>
</protein>
<dbReference type="GO" id="GO:0003677">
    <property type="term" value="F:DNA binding"/>
    <property type="evidence" value="ECO:0007669"/>
    <property type="project" value="InterPro"/>
</dbReference>
<dbReference type="InterPro" id="IPR007627">
    <property type="entry name" value="RNA_pol_sigma70_r2"/>
</dbReference>
<dbReference type="EMBL" id="BMMS01000008">
    <property type="protein sequence ID" value="GGO86609.1"/>
    <property type="molecule type" value="Genomic_DNA"/>
</dbReference>
<proteinExistence type="inferred from homology"/>
<dbReference type="Gene3D" id="1.10.10.10">
    <property type="entry name" value="Winged helix-like DNA-binding domain superfamily/Winged helix DNA-binding domain"/>
    <property type="match status" value="1"/>
</dbReference>
<reference evidence="8" key="1">
    <citation type="journal article" date="2014" name="Int. J. Syst. Evol. Microbiol.">
        <title>Complete genome sequence of Corynebacterium casei LMG S-19264T (=DSM 44701T), isolated from a smear-ripened cheese.</title>
        <authorList>
            <consortium name="US DOE Joint Genome Institute (JGI-PGF)"/>
            <person name="Walter F."/>
            <person name="Albersmeier A."/>
            <person name="Kalinowski J."/>
            <person name="Ruckert C."/>
        </authorList>
    </citation>
    <scope>NUCLEOTIDE SEQUENCE</scope>
    <source>
        <strain evidence="8">CGMCC 4.7201</strain>
    </source>
</reference>